<evidence type="ECO:0000256" key="1">
    <source>
        <dbReference type="ARBA" id="ARBA00023015"/>
    </source>
</evidence>
<dbReference type="SMART" id="SM00342">
    <property type="entry name" value="HTH_ARAC"/>
    <property type="match status" value="1"/>
</dbReference>
<reference evidence="7" key="1">
    <citation type="submission" date="2016-08" db="EMBL/GenBank/DDBJ databases">
        <authorList>
            <person name="Varghese N."/>
            <person name="Submissions Spin"/>
        </authorList>
    </citation>
    <scope>NUCLEOTIDE SEQUENCE [LARGE SCALE GENOMIC DNA]</scope>
    <source>
        <strain evidence="7">HAMBI 2971</strain>
    </source>
</reference>
<keyword evidence="1" id="KW-0805">Transcription regulation</keyword>
<dbReference type="InterPro" id="IPR009057">
    <property type="entry name" value="Homeodomain-like_sf"/>
</dbReference>
<dbReference type="AlphaFoldDB" id="A0A1C3UGU0"/>
<dbReference type="PANTHER" id="PTHR46796">
    <property type="entry name" value="HTH-TYPE TRANSCRIPTIONAL ACTIVATOR RHAS-RELATED"/>
    <property type="match status" value="1"/>
</dbReference>
<dbReference type="EMBL" id="FMAH01000003">
    <property type="protein sequence ID" value="SCB14713.1"/>
    <property type="molecule type" value="Genomic_DNA"/>
</dbReference>
<dbReference type="Gene3D" id="1.10.10.60">
    <property type="entry name" value="Homeodomain-like"/>
    <property type="match status" value="2"/>
</dbReference>
<dbReference type="InterPro" id="IPR020449">
    <property type="entry name" value="Tscrpt_reg_AraC-type_HTH"/>
</dbReference>
<evidence type="ECO:0000313" key="7">
    <source>
        <dbReference type="Proteomes" id="UP000199435"/>
    </source>
</evidence>
<gene>
    <name evidence="6" type="ORF">GA0061102_1003254</name>
</gene>
<evidence type="ECO:0000313" key="6">
    <source>
        <dbReference type="EMBL" id="SCB14713.1"/>
    </source>
</evidence>
<dbReference type="GO" id="GO:0043565">
    <property type="term" value="F:sequence-specific DNA binding"/>
    <property type="evidence" value="ECO:0007669"/>
    <property type="project" value="InterPro"/>
</dbReference>
<dbReference type="PANTHER" id="PTHR46796:SF7">
    <property type="entry name" value="ARAC FAMILY TRANSCRIPTIONAL REGULATOR"/>
    <property type="match status" value="1"/>
</dbReference>
<evidence type="ECO:0000259" key="5">
    <source>
        <dbReference type="PROSITE" id="PS01124"/>
    </source>
</evidence>
<dbReference type="PROSITE" id="PS01124">
    <property type="entry name" value="HTH_ARAC_FAMILY_2"/>
    <property type="match status" value="1"/>
</dbReference>
<name>A0A1C3UGU0_9HYPH</name>
<evidence type="ECO:0000256" key="4">
    <source>
        <dbReference type="ARBA" id="ARBA00023163"/>
    </source>
</evidence>
<dbReference type="InterPro" id="IPR037923">
    <property type="entry name" value="HTH-like"/>
</dbReference>
<dbReference type="InterPro" id="IPR018060">
    <property type="entry name" value="HTH_AraC"/>
</dbReference>
<dbReference type="PRINTS" id="PR00032">
    <property type="entry name" value="HTHARAC"/>
</dbReference>
<dbReference type="GO" id="GO:0003700">
    <property type="term" value="F:DNA-binding transcription factor activity"/>
    <property type="evidence" value="ECO:0007669"/>
    <property type="project" value="InterPro"/>
</dbReference>
<dbReference type="STRING" id="411945.GA0061102_1003254"/>
<dbReference type="InterPro" id="IPR050204">
    <property type="entry name" value="AraC_XylS_family_regulators"/>
</dbReference>
<evidence type="ECO:0000256" key="3">
    <source>
        <dbReference type="ARBA" id="ARBA00023159"/>
    </source>
</evidence>
<dbReference type="PROSITE" id="PS00041">
    <property type="entry name" value="HTH_ARAC_FAMILY_1"/>
    <property type="match status" value="1"/>
</dbReference>
<dbReference type="SUPFAM" id="SSF46689">
    <property type="entry name" value="Homeodomain-like"/>
    <property type="match status" value="2"/>
</dbReference>
<dbReference type="SUPFAM" id="SSF51215">
    <property type="entry name" value="Regulatory protein AraC"/>
    <property type="match status" value="1"/>
</dbReference>
<keyword evidence="3" id="KW-0010">Activator</keyword>
<dbReference type="Proteomes" id="UP000199435">
    <property type="component" value="Unassembled WGS sequence"/>
</dbReference>
<feature type="domain" description="HTH araC/xylS-type" evidence="5">
    <location>
        <begin position="206"/>
        <end position="304"/>
    </location>
</feature>
<dbReference type="Pfam" id="PF02311">
    <property type="entry name" value="AraC_binding"/>
    <property type="match status" value="1"/>
</dbReference>
<keyword evidence="4" id="KW-0804">Transcription</keyword>
<protein>
    <submittedName>
        <fullName evidence="6">AraC-type DNA-binding protein</fullName>
    </submittedName>
</protein>
<accession>A0A1C3UGU0</accession>
<keyword evidence="2 6" id="KW-0238">DNA-binding</keyword>
<keyword evidence="7" id="KW-1185">Reference proteome</keyword>
<proteinExistence type="predicted"/>
<sequence>MDANRSHMDKTLILGYSPIIMTDDAAPAEIRTLDEVHFQTPGRLSRALPYTLLAAGRRICTPTEAPIAHRFNQHTLILTLSGKGVLDINGRPNLLPEGTVAWLDSSMLYSHGCELRCSYWSYLWLGFVGHGLDTLFDSLEVGVNPVFETATQHDLQPLFENILSEVEGSSFQADSRCFALLAQLISALISERADGGDLSSAVQRLQRVVEMVRADLSHSWNVAELADAANLSQAQLFRRFRQRMGTTPLDWLRHERVNAAKRLLVVTEDQIGRIAARCGYPDPFHFARDFKKLAGVTPSEFRQQGQSARKREPR</sequence>
<dbReference type="InterPro" id="IPR003313">
    <property type="entry name" value="AraC-bd"/>
</dbReference>
<dbReference type="InterPro" id="IPR018062">
    <property type="entry name" value="HTH_AraC-typ_CS"/>
</dbReference>
<dbReference type="Pfam" id="PF12833">
    <property type="entry name" value="HTH_18"/>
    <property type="match status" value="1"/>
</dbReference>
<organism evidence="6 7">
    <name type="scientific">Rhizobium miluonense</name>
    <dbReference type="NCBI Taxonomy" id="411945"/>
    <lineage>
        <taxon>Bacteria</taxon>
        <taxon>Pseudomonadati</taxon>
        <taxon>Pseudomonadota</taxon>
        <taxon>Alphaproteobacteria</taxon>
        <taxon>Hyphomicrobiales</taxon>
        <taxon>Rhizobiaceae</taxon>
        <taxon>Rhizobium/Agrobacterium group</taxon>
        <taxon>Rhizobium</taxon>
    </lineage>
</organism>
<dbReference type="OrthoDB" id="9806208at2"/>
<evidence type="ECO:0000256" key="2">
    <source>
        <dbReference type="ARBA" id="ARBA00023125"/>
    </source>
</evidence>